<reference evidence="2" key="1">
    <citation type="submission" date="2020-02" db="EMBL/GenBank/DDBJ databases">
        <authorList>
            <person name="Meier V. D."/>
        </authorList>
    </citation>
    <scope>NUCLEOTIDE SEQUENCE</scope>
    <source>
        <strain evidence="2">AVDCRST_MAG36</strain>
    </source>
</reference>
<dbReference type="SMART" id="SM00195">
    <property type="entry name" value="DSPc"/>
    <property type="match status" value="1"/>
</dbReference>
<dbReference type="AlphaFoldDB" id="A0A6J4L3X5"/>
<dbReference type="Gene3D" id="3.90.190.10">
    <property type="entry name" value="Protein tyrosine phosphatase superfamily"/>
    <property type="match status" value="1"/>
</dbReference>
<dbReference type="SUPFAM" id="SSF52799">
    <property type="entry name" value="(Phosphotyrosine protein) phosphatases II"/>
    <property type="match status" value="1"/>
</dbReference>
<dbReference type="InterPro" id="IPR029021">
    <property type="entry name" value="Prot-tyrosine_phosphatase-like"/>
</dbReference>
<organism evidence="2">
    <name type="scientific">uncultured Nocardioidaceae bacterium</name>
    <dbReference type="NCBI Taxonomy" id="253824"/>
    <lineage>
        <taxon>Bacteria</taxon>
        <taxon>Bacillati</taxon>
        <taxon>Actinomycetota</taxon>
        <taxon>Actinomycetes</taxon>
        <taxon>Propionibacteriales</taxon>
        <taxon>Nocardioidaceae</taxon>
        <taxon>environmental samples</taxon>
    </lineage>
</organism>
<proteinExistence type="predicted"/>
<protein>
    <submittedName>
        <fullName evidence="2">Dual specificity protein phosphatase</fullName>
    </submittedName>
</protein>
<sequence>MDSALPLAKLANLHFVTPKLAVGGDLSSEDEGLSRLQLAEISELGITHVVDTRLEWSDEQAVAERASHVQYLHHGMDDAGQQVPHEWFEEAVSWVEDAYEQDPDAVVLTHCHMGINRGPSLGFAVLLAQGWDPVEAISAIRAARPQANVWYAADALDWYQARTGVDPETAEQQRAALQAWRDANRLDVVRLVREANERQQNGG</sequence>
<dbReference type="Pfam" id="PF00782">
    <property type="entry name" value="DSPc"/>
    <property type="match status" value="1"/>
</dbReference>
<evidence type="ECO:0000313" key="2">
    <source>
        <dbReference type="EMBL" id="CAA9323465.1"/>
    </source>
</evidence>
<accession>A0A6J4L3X5</accession>
<evidence type="ECO:0000259" key="1">
    <source>
        <dbReference type="PROSITE" id="PS50056"/>
    </source>
</evidence>
<gene>
    <name evidence="2" type="ORF">AVDCRST_MAG36-420</name>
</gene>
<dbReference type="InterPro" id="IPR020422">
    <property type="entry name" value="TYR_PHOSPHATASE_DUAL_dom"/>
</dbReference>
<feature type="domain" description="Tyrosine specific protein phosphatases" evidence="1">
    <location>
        <begin position="86"/>
        <end position="145"/>
    </location>
</feature>
<dbReference type="InterPro" id="IPR000387">
    <property type="entry name" value="Tyr_Pase_dom"/>
</dbReference>
<dbReference type="InterPro" id="IPR000340">
    <property type="entry name" value="Dual-sp_phosphatase_cat-dom"/>
</dbReference>
<dbReference type="PROSITE" id="PS50056">
    <property type="entry name" value="TYR_PHOSPHATASE_2"/>
    <property type="match status" value="1"/>
</dbReference>
<name>A0A6J4L3X5_9ACTN</name>
<dbReference type="CDD" id="cd14498">
    <property type="entry name" value="DSP"/>
    <property type="match status" value="1"/>
</dbReference>
<dbReference type="EMBL" id="CADCUH010000029">
    <property type="protein sequence ID" value="CAA9323465.1"/>
    <property type="molecule type" value="Genomic_DNA"/>
</dbReference>